<evidence type="ECO:0008006" key="4">
    <source>
        <dbReference type="Google" id="ProtNLM"/>
    </source>
</evidence>
<reference evidence="2 3" key="1">
    <citation type="journal article" date="2019" name="Int. J. Syst. Evol. Microbiol.">
        <title>The Global Catalogue of Microorganisms (GCM) 10K type strain sequencing project: providing services to taxonomists for standard genome sequencing and annotation.</title>
        <authorList>
            <consortium name="The Broad Institute Genomics Platform"/>
            <consortium name="The Broad Institute Genome Sequencing Center for Infectious Disease"/>
            <person name="Wu L."/>
            <person name="Ma J."/>
        </authorList>
    </citation>
    <scope>NUCLEOTIDE SEQUENCE [LARGE SCALE GENOMIC DNA]</scope>
    <source>
        <strain evidence="2 3">JCM 14545</strain>
    </source>
</reference>
<feature type="compositionally biased region" description="Polar residues" evidence="1">
    <location>
        <begin position="1"/>
        <end position="15"/>
    </location>
</feature>
<proteinExistence type="predicted"/>
<keyword evidence="3" id="KW-1185">Reference proteome</keyword>
<feature type="region of interest" description="Disordered" evidence="1">
    <location>
        <begin position="1"/>
        <end position="24"/>
    </location>
</feature>
<accession>A0ABN2R659</accession>
<dbReference type="Gene3D" id="2.60.120.10">
    <property type="entry name" value="Jelly Rolls"/>
    <property type="match status" value="1"/>
</dbReference>
<dbReference type="Proteomes" id="UP001501116">
    <property type="component" value="Unassembled WGS sequence"/>
</dbReference>
<name>A0ABN2R659_9PSEU</name>
<evidence type="ECO:0000313" key="2">
    <source>
        <dbReference type="EMBL" id="GAA1964290.1"/>
    </source>
</evidence>
<comment type="caution">
    <text evidence="2">The sequence shown here is derived from an EMBL/GenBank/DDBJ whole genome shotgun (WGS) entry which is preliminary data.</text>
</comment>
<evidence type="ECO:0000256" key="1">
    <source>
        <dbReference type="SAM" id="MobiDB-lite"/>
    </source>
</evidence>
<dbReference type="RefSeq" id="WP_344420632.1">
    <property type="nucleotide sequence ID" value="NZ_BAAANN010000015.1"/>
</dbReference>
<dbReference type="InterPro" id="IPR014710">
    <property type="entry name" value="RmlC-like_jellyroll"/>
</dbReference>
<sequence length="173" mass="18403">MTRQLQRVLHTTSNPRPDFGMGPQRQQLAPVVHAGIAPITSLSCGVVHLAGGHYALPHLHVTAEISVYVVSGMAVTLAGPELELTFLHAPGSIMSIGAGVPHIGANLDVTGKAEAVEFRTDRHFNQDVELLPGLDGIAADRVARLQRDFALGKFAGQLKEPVTSTVFWAGDDN</sequence>
<organism evidence="2 3">
    <name type="scientific">Amycolatopsis minnesotensis</name>
    <dbReference type="NCBI Taxonomy" id="337894"/>
    <lineage>
        <taxon>Bacteria</taxon>
        <taxon>Bacillati</taxon>
        <taxon>Actinomycetota</taxon>
        <taxon>Actinomycetes</taxon>
        <taxon>Pseudonocardiales</taxon>
        <taxon>Pseudonocardiaceae</taxon>
        <taxon>Amycolatopsis</taxon>
    </lineage>
</organism>
<dbReference type="SUPFAM" id="SSF51182">
    <property type="entry name" value="RmlC-like cupins"/>
    <property type="match status" value="1"/>
</dbReference>
<gene>
    <name evidence="2" type="ORF">GCM10009754_40060</name>
</gene>
<dbReference type="EMBL" id="BAAANN010000015">
    <property type="protein sequence ID" value="GAA1964290.1"/>
    <property type="molecule type" value="Genomic_DNA"/>
</dbReference>
<evidence type="ECO:0000313" key="3">
    <source>
        <dbReference type="Proteomes" id="UP001501116"/>
    </source>
</evidence>
<dbReference type="InterPro" id="IPR011051">
    <property type="entry name" value="RmlC_Cupin_sf"/>
</dbReference>
<protein>
    <recommendedName>
        <fullName evidence="4">Cupin domain-containing protein</fullName>
    </recommendedName>
</protein>